<keyword evidence="4" id="KW-0630">Potassium</keyword>
<dbReference type="Gene3D" id="1.20.1530.20">
    <property type="match status" value="1"/>
</dbReference>
<keyword evidence="3" id="KW-0813">Transport</keyword>
<dbReference type="Pfam" id="PF02254">
    <property type="entry name" value="TrkA_N"/>
    <property type="match status" value="1"/>
</dbReference>
<feature type="transmembrane region" description="Helical" evidence="8">
    <location>
        <begin position="147"/>
        <end position="170"/>
    </location>
</feature>
<evidence type="ECO:0000256" key="1">
    <source>
        <dbReference type="ARBA" id="ARBA00004141"/>
    </source>
</evidence>
<dbReference type="KEGG" id="daf:Desaf_1167"/>
<dbReference type="EMBL" id="CP003221">
    <property type="protein sequence ID" value="EGJ49508.1"/>
    <property type="molecule type" value="Genomic_DNA"/>
</dbReference>
<feature type="transmembrane region" description="Helical" evidence="8">
    <location>
        <begin position="270"/>
        <end position="289"/>
    </location>
</feature>
<dbReference type="InterPro" id="IPR038770">
    <property type="entry name" value="Na+/solute_symporter_sf"/>
</dbReference>
<feature type="transmembrane region" description="Helical" evidence="8">
    <location>
        <begin position="358"/>
        <end position="377"/>
    </location>
</feature>
<dbReference type="Gene3D" id="3.30.70.1450">
    <property type="entry name" value="Regulator of K+ conductance, C-terminal domain"/>
    <property type="match status" value="1"/>
</dbReference>
<dbReference type="InterPro" id="IPR036291">
    <property type="entry name" value="NAD(P)-bd_dom_sf"/>
</dbReference>
<evidence type="ECO:0000256" key="4">
    <source>
        <dbReference type="ARBA" id="ARBA00022538"/>
    </source>
</evidence>
<dbReference type="SUPFAM" id="SSF51735">
    <property type="entry name" value="NAD(P)-binding Rossmann-fold domains"/>
    <property type="match status" value="1"/>
</dbReference>
<feature type="transmembrane region" description="Helical" evidence="8">
    <location>
        <begin position="217"/>
        <end position="250"/>
    </location>
</feature>
<feature type="domain" description="RCK N-terminal" evidence="9">
    <location>
        <begin position="408"/>
        <end position="525"/>
    </location>
</feature>
<dbReference type="InterPro" id="IPR006153">
    <property type="entry name" value="Cation/H_exchanger_TM"/>
</dbReference>
<sequence>MELPILKEAVVIFGLSIGVIIVCHRFRIPAIIGFLLTGVLAGPHGLGLVSAAHEVEVLAEIGVILLLFVIGMELSFKELLRLKKPVFLGGAAQVLLTIIVFDGLSMLLGASAGHAVFAGFLAALSSTAVVLKLLSDRAEMDAPHGRIALGILIFQDIVVVPMMLLIPFLSGRAGNLGTSLLLLGLKTAGIILILWVLARWVIPRVLLMVVRTRSRELFLMTTLGLCFSVAMLTSAVGLSLSLGAFLAGLLMSESEYSLSALEGILPFRDVFTSVFFVSIGMLLDMGYFIDNLGVVVLVTLAVLVVKSVLATGAGLVLGYPLRVTVQAGLALGQIGEFSFVLAGVGVSYGLLAGSEYQLFLAAAIMTMALTPFLIMAAPRVSAFLARKAPLSGGPLVPAGTECETETLSDHLVIVGFGVGGRHLARAAQMAGIRYVIVEMNPDTVRNEAAKGEPIFYGDAAQPAVMEHAGLSRARILAVVIADPAAIRRITEAARKANPALRIVVRTRFVAEIEPLKGLGANEVIPEEFETSVEIFTRVLSAYLVPRRDIERFTFDVRAEGYGLLRKPGLAREPYCDLSGVCSGFEVTALKVDAGSFLDGKNLKESELRKTHGLTLVAINREGKMIANPGAGFRLQGGDVAYIFGEHAEVLDKAGLFAAAKLEGDRRREEVPA</sequence>
<dbReference type="Pfam" id="PF02080">
    <property type="entry name" value="TrkA_C"/>
    <property type="match status" value="1"/>
</dbReference>
<keyword evidence="5 8" id="KW-0812">Transmembrane</keyword>
<feature type="transmembrane region" description="Helical" evidence="8">
    <location>
        <begin position="114"/>
        <end position="135"/>
    </location>
</feature>
<dbReference type="eggNOG" id="COG1226">
    <property type="taxonomic scope" value="Bacteria"/>
</dbReference>
<dbReference type="InterPro" id="IPR006037">
    <property type="entry name" value="RCK_C"/>
</dbReference>
<dbReference type="InterPro" id="IPR036721">
    <property type="entry name" value="RCK_C_sf"/>
</dbReference>
<dbReference type="PROSITE" id="PS51201">
    <property type="entry name" value="RCK_N"/>
    <property type="match status" value="1"/>
</dbReference>
<dbReference type="STRING" id="690850.Desaf_1167"/>
<dbReference type="Gene3D" id="3.40.50.720">
    <property type="entry name" value="NAD(P)-binding Rossmann-like Domain"/>
    <property type="match status" value="1"/>
</dbReference>
<dbReference type="InterPro" id="IPR003148">
    <property type="entry name" value="RCK_N"/>
</dbReference>
<dbReference type="HOGENOM" id="CLU_005126_9_0_7"/>
<name>F3YXR4_DESAF</name>
<keyword evidence="4" id="KW-0633">Potassium transport</keyword>
<evidence type="ECO:0000256" key="5">
    <source>
        <dbReference type="ARBA" id="ARBA00022692"/>
    </source>
</evidence>
<feature type="transmembrane region" description="Helical" evidence="8">
    <location>
        <begin position="327"/>
        <end position="351"/>
    </location>
</feature>
<organism evidence="11 12">
    <name type="scientific">Desulfocurvibacter africanus subsp. africanus str. Walvis Bay</name>
    <dbReference type="NCBI Taxonomy" id="690850"/>
    <lineage>
        <taxon>Bacteria</taxon>
        <taxon>Pseudomonadati</taxon>
        <taxon>Thermodesulfobacteriota</taxon>
        <taxon>Desulfovibrionia</taxon>
        <taxon>Desulfovibrionales</taxon>
        <taxon>Desulfovibrionaceae</taxon>
        <taxon>Desulfocurvibacter</taxon>
    </lineage>
</organism>
<gene>
    <name evidence="11" type="ORF">Desaf_1167</name>
</gene>
<feature type="domain" description="RCK C-terminal" evidence="10">
    <location>
        <begin position="572"/>
        <end position="659"/>
    </location>
</feature>
<dbReference type="GO" id="GO:0008324">
    <property type="term" value="F:monoatomic cation transmembrane transporter activity"/>
    <property type="evidence" value="ECO:0007669"/>
    <property type="project" value="InterPro"/>
</dbReference>
<feature type="transmembrane region" description="Helical" evidence="8">
    <location>
        <begin position="176"/>
        <end position="197"/>
    </location>
</feature>
<reference evidence="11 12" key="1">
    <citation type="journal article" date="2011" name="J. Bacteriol.">
        <title>Genome sequence of the mercury-methylating and pleomorphic Desulfovibrio africanus Strain Walvis Bay.</title>
        <authorList>
            <person name="Brown S.D."/>
            <person name="Wall J.D."/>
            <person name="Kucken A.M."/>
            <person name="Gilmour C.C."/>
            <person name="Podar M."/>
            <person name="Brandt C.C."/>
            <person name="Teshima H."/>
            <person name="Detter J.C."/>
            <person name="Han C.S."/>
            <person name="Land M.L."/>
            <person name="Lucas S."/>
            <person name="Han J."/>
            <person name="Pennacchio L."/>
            <person name="Nolan M."/>
            <person name="Pitluck S."/>
            <person name="Woyke T."/>
            <person name="Goodwin L."/>
            <person name="Palumbo A.V."/>
            <person name="Elias D.A."/>
        </authorList>
    </citation>
    <scope>NUCLEOTIDE SEQUENCE [LARGE SCALE GENOMIC DNA]</scope>
    <source>
        <strain evidence="11 12">Walvis Bay</strain>
    </source>
</reference>
<dbReference type="Proteomes" id="UP000007844">
    <property type="component" value="Chromosome"/>
</dbReference>
<dbReference type="GO" id="GO:0015297">
    <property type="term" value="F:antiporter activity"/>
    <property type="evidence" value="ECO:0007669"/>
    <property type="project" value="InterPro"/>
</dbReference>
<keyword evidence="12" id="KW-1185">Reference proteome</keyword>
<dbReference type="RefSeq" id="WP_014259313.1">
    <property type="nucleotide sequence ID" value="NC_016629.1"/>
</dbReference>
<dbReference type="Pfam" id="PF00999">
    <property type="entry name" value="Na_H_Exchanger"/>
    <property type="match status" value="1"/>
</dbReference>
<evidence type="ECO:0000256" key="8">
    <source>
        <dbReference type="SAM" id="Phobius"/>
    </source>
</evidence>
<keyword evidence="6 8" id="KW-1133">Transmembrane helix</keyword>
<evidence type="ECO:0000256" key="3">
    <source>
        <dbReference type="ARBA" id="ARBA00022448"/>
    </source>
</evidence>
<dbReference type="GO" id="GO:0016020">
    <property type="term" value="C:membrane"/>
    <property type="evidence" value="ECO:0007669"/>
    <property type="project" value="UniProtKB-SubCell"/>
</dbReference>
<evidence type="ECO:0000256" key="7">
    <source>
        <dbReference type="ARBA" id="ARBA00023136"/>
    </source>
</evidence>
<evidence type="ECO:0000259" key="10">
    <source>
        <dbReference type="PROSITE" id="PS51202"/>
    </source>
</evidence>
<evidence type="ECO:0000256" key="2">
    <source>
        <dbReference type="ARBA" id="ARBA00005551"/>
    </source>
</evidence>
<dbReference type="eggNOG" id="COG0475">
    <property type="taxonomic scope" value="Bacteria"/>
</dbReference>
<accession>F3YXR4</accession>
<evidence type="ECO:0000313" key="11">
    <source>
        <dbReference type="EMBL" id="EGJ49508.1"/>
    </source>
</evidence>
<protein>
    <submittedName>
        <fullName evidence="11">Sodium/hydrogen exchanger</fullName>
    </submittedName>
</protein>
<keyword evidence="7 8" id="KW-0472">Membrane</keyword>
<dbReference type="AlphaFoldDB" id="F3YXR4"/>
<feature type="transmembrane region" description="Helical" evidence="8">
    <location>
        <begin position="296"/>
        <end position="321"/>
    </location>
</feature>
<keyword evidence="4" id="KW-0406">Ion transport</keyword>
<dbReference type="PROSITE" id="PS51202">
    <property type="entry name" value="RCK_C"/>
    <property type="match status" value="1"/>
</dbReference>
<feature type="transmembrane region" description="Helical" evidence="8">
    <location>
        <begin position="86"/>
        <end position="108"/>
    </location>
</feature>
<dbReference type="PANTHER" id="PTHR42751">
    <property type="entry name" value="SODIUM/HYDROGEN EXCHANGER FAMILY/TRKA DOMAIN PROTEIN"/>
    <property type="match status" value="1"/>
</dbReference>
<evidence type="ECO:0000256" key="6">
    <source>
        <dbReference type="ARBA" id="ARBA00022989"/>
    </source>
</evidence>
<evidence type="ECO:0000259" key="9">
    <source>
        <dbReference type="PROSITE" id="PS51201"/>
    </source>
</evidence>
<dbReference type="GO" id="GO:1902600">
    <property type="term" value="P:proton transmembrane transport"/>
    <property type="evidence" value="ECO:0007669"/>
    <property type="project" value="InterPro"/>
</dbReference>
<feature type="transmembrane region" description="Helical" evidence="8">
    <location>
        <begin position="6"/>
        <end position="23"/>
    </location>
</feature>
<dbReference type="GO" id="GO:0006813">
    <property type="term" value="P:potassium ion transport"/>
    <property type="evidence" value="ECO:0007669"/>
    <property type="project" value="UniProtKB-KW"/>
</dbReference>
<comment type="subcellular location">
    <subcellularLocation>
        <location evidence="1">Membrane</location>
        <topology evidence="1">Multi-pass membrane protein</topology>
    </subcellularLocation>
</comment>
<evidence type="ECO:0000313" key="12">
    <source>
        <dbReference type="Proteomes" id="UP000007844"/>
    </source>
</evidence>
<feature type="transmembrane region" description="Helical" evidence="8">
    <location>
        <begin position="30"/>
        <end position="51"/>
    </location>
</feature>
<dbReference type="SUPFAM" id="SSF116726">
    <property type="entry name" value="TrkA C-terminal domain-like"/>
    <property type="match status" value="1"/>
</dbReference>
<comment type="similarity">
    <text evidence="2">Belongs to the monovalent cation:proton antiporter 2 (CPA2) transporter (TC 2.A.37) family.</text>
</comment>
<dbReference type="PANTHER" id="PTHR42751:SF3">
    <property type="entry name" value="SODIUM_GLUTAMATE SYMPORTER"/>
    <property type="match status" value="1"/>
</dbReference>
<proteinExistence type="inferred from homology"/>
<feature type="transmembrane region" description="Helical" evidence="8">
    <location>
        <begin position="57"/>
        <end position="74"/>
    </location>
</feature>